<evidence type="ECO:0000313" key="7">
    <source>
        <dbReference type="EMBL" id="RAI58313.1"/>
    </source>
</evidence>
<keyword evidence="4" id="KW-0808">Transferase</keyword>
<accession>A0A327M868</accession>
<dbReference type="CDD" id="cd07984">
    <property type="entry name" value="LPLAT_LABLAT-like"/>
    <property type="match status" value="1"/>
</dbReference>
<protein>
    <recommendedName>
        <fullName evidence="9">Acyltransferase</fullName>
    </recommendedName>
</protein>
<dbReference type="Pfam" id="PF03279">
    <property type="entry name" value="Lip_A_acyltrans"/>
    <property type="match status" value="1"/>
</dbReference>
<keyword evidence="5" id="KW-0472">Membrane</keyword>
<evidence type="ECO:0000256" key="6">
    <source>
        <dbReference type="ARBA" id="ARBA00023315"/>
    </source>
</evidence>
<dbReference type="PANTHER" id="PTHR30606">
    <property type="entry name" value="LIPID A BIOSYNTHESIS LAUROYL ACYLTRANSFERASE"/>
    <property type="match status" value="1"/>
</dbReference>
<evidence type="ECO:0000256" key="3">
    <source>
        <dbReference type="ARBA" id="ARBA00022519"/>
    </source>
</evidence>
<dbReference type="EMBL" id="QLIX01000010">
    <property type="protein sequence ID" value="RAI58313.1"/>
    <property type="molecule type" value="Genomic_DNA"/>
</dbReference>
<evidence type="ECO:0000256" key="2">
    <source>
        <dbReference type="ARBA" id="ARBA00022475"/>
    </source>
</evidence>
<comment type="caution">
    <text evidence="7">The sequence shown here is derived from an EMBL/GenBank/DDBJ whole genome shotgun (WGS) entry which is preliminary data.</text>
</comment>
<organism evidence="7 8">
    <name type="scientific">Roseicella frigidaeris</name>
    <dbReference type="NCBI Taxonomy" id="2230885"/>
    <lineage>
        <taxon>Bacteria</taxon>
        <taxon>Pseudomonadati</taxon>
        <taxon>Pseudomonadota</taxon>
        <taxon>Alphaproteobacteria</taxon>
        <taxon>Acetobacterales</taxon>
        <taxon>Roseomonadaceae</taxon>
        <taxon>Roseicella</taxon>
    </lineage>
</organism>
<keyword evidence="3" id="KW-0997">Cell inner membrane</keyword>
<evidence type="ECO:0000313" key="8">
    <source>
        <dbReference type="Proteomes" id="UP000249065"/>
    </source>
</evidence>
<proteinExistence type="predicted"/>
<keyword evidence="2" id="KW-1003">Cell membrane</keyword>
<dbReference type="OrthoDB" id="9808633at2"/>
<dbReference type="PANTHER" id="PTHR30606:SF9">
    <property type="entry name" value="LIPID A BIOSYNTHESIS LAUROYLTRANSFERASE"/>
    <property type="match status" value="1"/>
</dbReference>
<keyword evidence="8" id="KW-1185">Reference proteome</keyword>
<dbReference type="AlphaFoldDB" id="A0A327M868"/>
<evidence type="ECO:0000256" key="4">
    <source>
        <dbReference type="ARBA" id="ARBA00022679"/>
    </source>
</evidence>
<keyword evidence="6" id="KW-0012">Acyltransferase</keyword>
<evidence type="ECO:0000256" key="1">
    <source>
        <dbReference type="ARBA" id="ARBA00004533"/>
    </source>
</evidence>
<evidence type="ECO:0000256" key="5">
    <source>
        <dbReference type="ARBA" id="ARBA00023136"/>
    </source>
</evidence>
<dbReference type="GO" id="GO:0005886">
    <property type="term" value="C:plasma membrane"/>
    <property type="evidence" value="ECO:0007669"/>
    <property type="project" value="UniProtKB-SubCell"/>
</dbReference>
<gene>
    <name evidence="7" type="ORF">DOO78_14980</name>
</gene>
<dbReference type="InterPro" id="IPR014548">
    <property type="entry name" value="Ac_Trasf"/>
</dbReference>
<dbReference type="GO" id="GO:0016746">
    <property type="term" value="F:acyltransferase activity"/>
    <property type="evidence" value="ECO:0007669"/>
    <property type="project" value="UniProtKB-KW"/>
</dbReference>
<evidence type="ECO:0008006" key="9">
    <source>
        <dbReference type="Google" id="ProtNLM"/>
    </source>
</evidence>
<name>A0A327M868_9PROT</name>
<dbReference type="RefSeq" id="WP_111470653.1">
    <property type="nucleotide sequence ID" value="NZ_QLIX01000010.1"/>
</dbReference>
<comment type="subcellular location">
    <subcellularLocation>
        <location evidence="1">Cell inner membrane</location>
    </subcellularLocation>
</comment>
<dbReference type="GO" id="GO:0009247">
    <property type="term" value="P:glycolipid biosynthetic process"/>
    <property type="evidence" value="ECO:0007669"/>
    <property type="project" value="UniProtKB-ARBA"/>
</dbReference>
<dbReference type="InterPro" id="IPR004960">
    <property type="entry name" value="LipA_acyltrans"/>
</dbReference>
<dbReference type="PIRSF" id="PIRSF028561">
    <property type="entry name" value="Ac_Trasf"/>
    <property type="match status" value="1"/>
</dbReference>
<reference evidence="8" key="1">
    <citation type="submission" date="2018-06" db="EMBL/GenBank/DDBJ databases">
        <authorList>
            <person name="Khan S.A."/>
        </authorList>
    </citation>
    <scope>NUCLEOTIDE SEQUENCE [LARGE SCALE GENOMIC DNA]</scope>
    <source>
        <strain evidence="8">DB-1506</strain>
    </source>
</reference>
<dbReference type="Proteomes" id="UP000249065">
    <property type="component" value="Unassembled WGS sequence"/>
</dbReference>
<sequence length="313" mass="34295">MSATLKPGEAAPPGAPEWTTARERGSLALARFMVWLVRRVGWWPGHLLLYPIALYFLAASPRPRAAARAYLARALGRAPRLPDLFRLYFAFASTILDRAFLVTGEAARYRIEVRGLEALQARIAAGQGCVILGAHLGSFEALRLVADRGCPVDLAVMMHEANAARLKAVFDALGGAARQAAVIPLGTAEAMLRARECLERGGLVGLLADRAPRAERVLEVPFLGAPAPLPTGPHLLAAVLEAPVLLAFGIWRGPRHYEVRFEPFAEPLPPGREGRAAAVAERVRRYAARLEAVCREHPYNWFNFYDVWRRDAA</sequence>